<accession>A0A1I3LQP9</accession>
<dbReference type="Pfam" id="PF12724">
    <property type="entry name" value="Flavodoxin_5"/>
    <property type="match status" value="1"/>
</dbReference>
<dbReference type="EMBL" id="FORI01000007">
    <property type="protein sequence ID" value="SFI87089.1"/>
    <property type="molecule type" value="Genomic_DNA"/>
</dbReference>
<dbReference type="GO" id="GO:0006783">
    <property type="term" value="P:heme biosynthetic process"/>
    <property type="evidence" value="ECO:0007669"/>
    <property type="project" value="TreeGrafter"/>
</dbReference>
<dbReference type="InterPro" id="IPR029039">
    <property type="entry name" value="Flavoprotein-like_sf"/>
</dbReference>
<feature type="domain" description="Flavodoxin" evidence="1">
    <location>
        <begin position="5"/>
        <end position="89"/>
    </location>
</feature>
<dbReference type="OrthoDB" id="4564047at2"/>
<proteinExistence type="predicted"/>
<dbReference type="GO" id="GO:0070819">
    <property type="term" value="F:menaquinone-dependent protoporphyrinogen oxidase activity"/>
    <property type="evidence" value="ECO:0007669"/>
    <property type="project" value="TreeGrafter"/>
</dbReference>
<gene>
    <name evidence="2" type="ORF">SAMN04487775_107140</name>
</gene>
<dbReference type="InterPro" id="IPR026816">
    <property type="entry name" value="Flavodoxin_dom"/>
</dbReference>
<dbReference type="InterPro" id="IPR052200">
    <property type="entry name" value="Protoporphyrinogen_IX_DH"/>
</dbReference>
<dbReference type="AlphaFoldDB" id="A0A1I3LQP9"/>
<sequence length="149" mass="16644">MKTAIVYASVHHKNTEKVVKAIAEKHPEIELIDATKTILKDLASYDLIGFASGIFYGKFHKSLLSFITENLPLRKKVFVMYTCGSDRAEAYLKDIKDLIKSKECTLTAAYSCLAYDTFGPFKLLGGINKGHPNEADLQKAVDFYEGLCK</sequence>
<organism evidence="2 3">
    <name type="scientific">Treponema bryantii</name>
    <dbReference type="NCBI Taxonomy" id="163"/>
    <lineage>
        <taxon>Bacteria</taxon>
        <taxon>Pseudomonadati</taxon>
        <taxon>Spirochaetota</taxon>
        <taxon>Spirochaetia</taxon>
        <taxon>Spirochaetales</taxon>
        <taxon>Treponemataceae</taxon>
        <taxon>Treponema</taxon>
    </lineage>
</organism>
<name>A0A1I3LQP9_9SPIR</name>
<evidence type="ECO:0000313" key="2">
    <source>
        <dbReference type="EMBL" id="SFI87089.1"/>
    </source>
</evidence>
<keyword evidence="3" id="KW-1185">Reference proteome</keyword>
<dbReference type="RefSeq" id="WP_074932381.1">
    <property type="nucleotide sequence ID" value="NZ_FORI01000007.1"/>
</dbReference>
<reference evidence="3" key="1">
    <citation type="submission" date="2016-10" db="EMBL/GenBank/DDBJ databases">
        <authorList>
            <person name="Varghese N."/>
            <person name="Submissions S."/>
        </authorList>
    </citation>
    <scope>NUCLEOTIDE SEQUENCE [LARGE SCALE GENOMIC DNA]</scope>
    <source>
        <strain evidence="3">XBD1002</strain>
    </source>
</reference>
<dbReference type="Proteomes" id="UP000182737">
    <property type="component" value="Unassembled WGS sequence"/>
</dbReference>
<dbReference type="Gene3D" id="3.40.50.360">
    <property type="match status" value="1"/>
</dbReference>
<dbReference type="GO" id="GO:0010181">
    <property type="term" value="F:FMN binding"/>
    <property type="evidence" value="ECO:0007669"/>
    <property type="project" value="TreeGrafter"/>
</dbReference>
<evidence type="ECO:0000259" key="1">
    <source>
        <dbReference type="Pfam" id="PF12724"/>
    </source>
</evidence>
<dbReference type="SUPFAM" id="SSF52218">
    <property type="entry name" value="Flavoproteins"/>
    <property type="match status" value="1"/>
</dbReference>
<dbReference type="PANTHER" id="PTHR38030:SF2">
    <property type="entry name" value="PROTOPORPHYRINOGEN IX DEHYDROGENASE [QUINONE]"/>
    <property type="match status" value="1"/>
</dbReference>
<protein>
    <submittedName>
        <fullName evidence="2">Flavodoxin</fullName>
    </submittedName>
</protein>
<evidence type="ECO:0000313" key="3">
    <source>
        <dbReference type="Proteomes" id="UP000182737"/>
    </source>
</evidence>
<dbReference type="PANTHER" id="PTHR38030">
    <property type="entry name" value="PROTOPORPHYRINOGEN IX DEHYDROGENASE [MENAQUINONE]"/>
    <property type="match status" value="1"/>
</dbReference>